<organism evidence="1">
    <name type="scientific">Rhizophora mucronata</name>
    <name type="common">Asiatic mangrove</name>
    <dbReference type="NCBI Taxonomy" id="61149"/>
    <lineage>
        <taxon>Eukaryota</taxon>
        <taxon>Viridiplantae</taxon>
        <taxon>Streptophyta</taxon>
        <taxon>Embryophyta</taxon>
        <taxon>Tracheophyta</taxon>
        <taxon>Spermatophyta</taxon>
        <taxon>Magnoliopsida</taxon>
        <taxon>eudicotyledons</taxon>
        <taxon>Gunneridae</taxon>
        <taxon>Pentapetalae</taxon>
        <taxon>rosids</taxon>
        <taxon>fabids</taxon>
        <taxon>Malpighiales</taxon>
        <taxon>Rhizophoraceae</taxon>
        <taxon>Rhizophora</taxon>
    </lineage>
</organism>
<name>A0A2P2NN87_RHIMU</name>
<dbReference type="EMBL" id="GGEC01063442">
    <property type="protein sequence ID" value="MBX43926.1"/>
    <property type="molecule type" value="Transcribed_RNA"/>
</dbReference>
<sequence length="17" mass="2051">MLPFNFTLLKFSYELST</sequence>
<protein>
    <submittedName>
        <fullName evidence="1">Uncharacterized protein</fullName>
    </submittedName>
</protein>
<dbReference type="AlphaFoldDB" id="A0A2P2NN87"/>
<evidence type="ECO:0000313" key="1">
    <source>
        <dbReference type="EMBL" id="MBX43926.1"/>
    </source>
</evidence>
<accession>A0A2P2NN87</accession>
<proteinExistence type="predicted"/>
<reference evidence="1" key="1">
    <citation type="submission" date="2018-02" db="EMBL/GenBank/DDBJ databases">
        <title>Rhizophora mucronata_Transcriptome.</title>
        <authorList>
            <person name="Meera S.P."/>
            <person name="Sreeshan A."/>
            <person name="Augustine A."/>
        </authorList>
    </citation>
    <scope>NUCLEOTIDE SEQUENCE</scope>
    <source>
        <tissue evidence="1">Leaf</tissue>
    </source>
</reference>